<dbReference type="VEuPathDB" id="FungiDB:TREMEDRAFT_61529"/>
<accession>A0A4Q1BCW4</accession>
<comment type="caution">
    <text evidence="1">The sequence shown here is derived from an EMBL/GenBank/DDBJ whole genome shotgun (WGS) entry which is preliminary data.</text>
</comment>
<sequence>MPRNTSQVSLALSSLTARTINQEDLDDFILSELPDEYHEAMYGMFKKHLSDALSKLEDDRLMFFSDNSNPMLSQMYQTARQNFIQGVQSYIHGEADMIFTPEAHTFSCDILDPTTGCGKIEYVIDDLTTKFGSVLLIMAPLLGRLQYQPETVNVDQSTRMSGADRYKNGLQLYQSLQDTYDILKGTSRSFHTTSETVLSDKQHIINPHTLSKENINMESLNELTTLLEGEINGHTPREILRVAENEIMVHSGRSSVNQSQGTDLTLRGLGITDSKTLSIAVQVAISRLELSTWMVEFITENMINHTDGISEVLSIRKMGKDLLDSLAYMSKFTS</sequence>
<reference evidence="1 2" key="1">
    <citation type="submission" date="2016-06" db="EMBL/GenBank/DDBJ databases">
        <title>Evolution of pathogenesis and genome organization in the Tremellales.</title>
        <authorList>
            <person name="Cuomo C."/>
            <person name="Litvintseva A."/>
            <person name="Heitman J."/>
            <person name="Chen Y."/>
            <person name="Sun S."/>
            <person name="Springer D."/>
            <person name="Dromer F."/>
            <person name="Young S."/>
            <person name="Zeng Q."/>
            <person name="Chapman S."/>
            <person name="Gujja S."/>
            <person name="Saif S."/>
            <person name="Birren B."/>
        </authorList>
    </citation>
    <scope>NUCLEOTIDE SEQUENCE [LARGE SCALE GENOMIC DNA]</scope>
    <source>
        <strain evidence="1 2">ATCC 28783</strain>
    </source>
</reference>
<keyword evidence="2" id="KW-1185">Reference proteome</keyword>
<dbReference type="InParanoid" id="A0A4Q1BCW4"/>
<evidence type="ECO:0000313" key="1">
    <source>
        <dbReference type="EMBL" id="RXK35927.1"/>
    </source>
</evidence>
<name>A0A4Q1BCW4_TREME</name>
<dbReference type="EMBL" id="SDIL01000115">
    <property type="protein sequence ID" value="RXK35927.1"/>
    <property type="molecule type" value="Genomic_DNA"/>
</dbReference>
<gene>
    <name evidence="1" type="ORF">M231_06803</name>
</gene>
<proteinExistence type="predicted"/>
<evidence type="ECO:0000313" key="2">
    <source>
        <dbReference type="Proteomes" id="UP000289152"/>
    </source>
</evidence>
<dbReference type="Proteomes" id="UP000289152">
    <property type="component" value="Unassembled WGS sequence"/>
</dbReference>
<dbReference type="AlphaFoldDB" id="A0A4Q1BCW4"/>
<organism evidence="1 2">
    <name type="scientific">Tremella mesenterica</name>
    <name type="common">Jelly fungus</name>
    <dbReference type="NCBI Taxonomy" id="5217"/>
    <lineage>
        <taxon>Eukaryota</taxon>
        <taxon>Fungi</taxon>
        <taxon>Dikarya</taxon>
        <taxon>Basidiomycota</taxon>
        <taxon>Agaricomycotina</taxon>
        <taxon>Tremellomycetes</taxon>
        <taxon>Tremellales</taxon>
        <taxon>Tremellaceae</taxon>
        <taxon>Tremella</taxon>
    </lineage>
</organism>
<protein>
    <submittedName>
        <fullName evidence="1">Uncharacterized protein</fullName>
    </submittedName>
</protein>